<organism evidence="4 5">
    <name type="scientific">Streptomyces atriruber</name>
    <dbReference type="NCBI Taxonomy" id="545121"/>
    <lineage>
        <taxon>Bacteria</taxon>
        <taxon>Bacillati</taxon>
        <taxon>Actinomycetota</taxon>
        <taxon>Actinomycetes</taxon>
        <taxon>Kitasatosporales</taxon>
        <taxon>Streptomycetaceae</taxon>
        <taxon>Streptomyces</taxon>
    </lineage>
</organism>
<evidence type="ECO:0000256" key="2">
    <source>
        <dbReference type="ARBA" id="ARBA00022553"/>
    </source>
</evidence>
<proteinExistence type="predicted"/>
<dbReference type="SUPFAM" id="SSF47336">
    <property type="entry name" value="ACP-like"/>
    <property type="match status" value="1"/>
</dbReference>
<name>A0ABV3BQB0_9ACTN</name>
<dbReference type="EMBL" id="JBEYXV010000010">
    <property type="protein sequence ID" value="MEU6823186.1"/>
    <property type="molecule type" value="Genomic_DNA"/>
</dbReference>
<feature type="domain" description="Carrier" evidence="3">
    <location>
        <begin position="1"/>
        <end position="76"/>
    </location>
</feature>
<evidence type="ECO:0000313" key="5">
    <source>
        <dbReference type="Proteomes" id="UP001551176"/>
    </source>
</evidence>
<keyword evidence="5" id="KW-1185">Reference proteome</keyword>
<dbReference type="InterPro" id="IPR009081">
    <property type="entry name" value="PP-bd_ACP"/>
</dbReference>
<dbReference type="InterPro" id="IPR006162">
    <property type="entry name" value="Ppantetheine_attach_site"/>
</dbReference>
<evidence type="ECO:0000256" key="1">
    <source>
        <dbReference type="ARBA" id="ARBA00022450"/>
    </source>
</evidence>
<keyword evidence="2" id="KW-0597">Phosphoprotein</keyword>
<comment type="caution">
    <text evidence="4">The sequence shown here is derived from an EMBL/GenBank/DDBJ whole genome shotgun (WGS) entry which is preliminary data.</text>
</comment>
<gene>
    <name evidence="4" type="ORF">ABZ921_21350</name>
</gene>
<sequence length="85" mass="8975">MTGHIEAIRPTLRRDAITPAASLAADLGLDSMDLVELAARIAADRPAFDMNAWLSEASAPGMDSLGSLVAALERQSESRPDAKQV</sequence>
<dbReference type="PROSITE" id="PS00012">
    <property type="entry name" value="PHOSPHOPANTETHEINE"/>
    <property type="match status" value="1"/>
</dbReference>
<evidence type="ECO:0000259" key="3">
    <source>
        <dbReference type="PROSITE" id="PS50075"/>
    </source>
</evidence>
<dbReference type="RefSeq" id="WP_306334006.1">
    <property type="nucleotide sequence ID" value="NZ_JBEYXV010000010.1"/>
</dbReference>
<dbReference type="PROSITE" id="PS50075">
    <property type="entry name" value="CARRIER"/>
    <property type="match status" value="1"/>
</dbReference>
<dbReference type="InterPro" id="IPR036736">
    <property type="entry name" value="ACP-like_sf"/>
</dbReference>
<dbReference type="Proteomes" id="UP001551176">
    <property type="component" value="Unassembled WGS sequence"/>
</dbReference>
<dbReference type="Gene3D" id="1.10.1200.10">
    <property type="entry name" value="ACP-like"/>
    <property type="match status" value="1"/>
</dbReference>
<evidence type="ECO:0000313" key="4">
    <source>
        <dbReference type="EMBL" id="MEU6823186.1"/>
    </source>
</evidence>
<dbReference type="Pfam" id="PF00550">
    <property type="entry name" value="PP-binding"/>
    <property type="match status" value="1"/>
</dbReference>
<keyword evidence="1" id="KW-0596">Phosphopantetheine</keyword>
<reference evidence="4 5" key="1">
    <citation type="submission" date="2024-06" db="EMBL/GenBank/DDBJ databases">
        <title>The Natural Products Discovery Center: Release of the First 8490 Sequenced Strains for Exploring Actinobacteria Biosynthetic Diversity.</title>
        <authorList>
            <person name="Kalkreuter E."/>
            <person name="Kautsar S.A."/>
            <person name="Yang D."/>
            <person name="Bader C.D."/>
            <person name="Teijaro C.N."/>
            <person name="Fluegel L."/>
            <person name="Davis C.M."/>
            <person name="Simpson J.R."/>
            <person name="Lauterbach L."/>
            <person name="Steele A.D."/>
            <person name="Gui C."/>
            <person name="Meng S."/>
            <person name="Li G."/>
            <person name="Viehrig K."/>
            <person name="Ye F."/>
            <person name="Su P."/>
            <person name="Kiefer A.F."/>
            <person name="Nichols A."/>
            <person name="Cepeda A.J."/>
            <person name="Yan W."/>
            <person name="Fan B."/>
            <person name="Jiang Y."/>
            <person name="Adhikari A."/>
            <person name="Zheng C.-J."/>
            <person name="Schuster L."/>
            <person name="Cowan T.M."/>
            <person name="Smanski M.J."/>
            <person name="Chevrette M.G."/>
            <person name="De Carvalho L.P.S."/>
            <person name="Shen B."/>
        </authorList>
    </citation>
    <scope>NUCLEOTIDE SEQUENCE [LARGE SCALE GENOMIC DNA]</scope>
    <source>
        <strain evidence="4 5">NPDC046838</strain>
    </source>
</reference>
<accession>A0ABV3BQB0</accession>
<protein>
    <submittedName>
        <fullName evidence="4">Phosphopantetheine-binding protein</fullName>
    </submittedName>
</protein>